<feature type="transmembrane region" description="Helical" evidence="6">
    <location>
        <begin position="99"/>
        <end position="117"/>
    </location>
</feature>
<feature type="region of interest" description="Disordered" evidence="5">
    <location>
        <begin position="312"/>
        <end position="334"/>
    </location>
</feature>
<evidence type="ECO:0000256" key="1">
    <source>
        <dbReference type="ARBA" id="ARBA00004141"/>
    </source>
</evidence>
<sequence>MAQVLYSDAFSFPSLVYDIIAGAMGGSTYPCPAADKALATIGAVLWSVQIIPQIIKSYRTKNTDGLSPYLMFIWAIACTFQGAYLVSMRSSIPLQIQPQLFGFFGCISWAQCLYYGSKIPLRKVLLYLGVLYAILGGFEVGSVYALWAGERHGVNWPKQMYGWITSALLVAGLMPEYWEIYKHKAVVGISVMFMVVDIMGGIFSGVSLFFRDELDYTALAQYMLVVVFDGIVVLLVPILNPRAKKRAAREAALRQEEAAVGGDVEPVEGEVAIDERTHELVGAHAHEHLHFHRGELERASVTYSSNLTAVGQDDKSLKDTASRNSDDTDSALKR</sequence>
<dbReference type="VEuPathDB" id="FungiDB:A1Q1_00734"/>
<dbReference type="PANTHER" id="PTHR16201">
    <property type="entry name" value="SEVEN TRANSMEMBRANE PROTEIN 1-RELATED"/>
    <property type="match status" value="1"/>
</dbReference>
<keyword evidence="2 6" id="KW-0812">Transmembrane</keyword>
<dbReference type="Pfam" id="PF04193">
    <property type="entry name" value="PQ-loop"/>
    <property type="match status" value="2"/>
</dbReference>
<proteinExistence type="predicted"/>
<evidence type="ECO:0000256" key="2">
    <source>
        <dbReference type="ARBA" id="ARBA00022692"/>
    </source>
</evidence>
<dbReference type="PANTHER" id="PTHR16201:SF37">
    <property type="entry name" value="PQ-LOOP REPEAT-CONTAINING PROTEIN"/>
    <property type="match status" value="1"/>
</dbReference>
<organism evidence="7 8">
    <name type="scientific">Trichosporon asahii var. asahii (strain ATCC 90039 / CBS 2479 / JCM 2466 / KCTC 7840 / NBRC 103889/ NCYC 2677 / UAMH 7654)</name>
    <name type="common">Yeast</name>
    <dbReference type="NCBI Taxonomy" id="1186058"/>
    <lineage>
        <taxon>Eukaryota</taxon>
        <taxon>Fungi</taxon>
        <taxon>Dikarya</taxon>
        <taxon>Basidiomycota</taxon>
        <taxon>Agaricomycotina</taxon>
        <taxon>Tremellomycetes</taxon>
        <taxon>Trichosporonales</taxon>
        <taxon>Trichosporonaceae</taxon>
        <taxon>Trichosporon</taxon>
    </lineage>
</organism>
<keyword evidence="3 6" id="KW-1133">Transmembrane helix</keyword>
<dbReference type="Proteomes" id="UP000002748">
    <property type="component" value="Unassembled WGS sequence"/>
</dbReference>
<dbReference type="InterPro" id="IPR051415">
    <property type="entry name" value="LAAT-1"/>
</dbReference>
<keyword evidence="4 6" id="KW-0472">Membrane</keyword>
<dbReference type="InterPro" id="IPR006603">
    <property type="entry name" value="PQ-loop_rpt"/>
</dbReference>
<evidence type="ECO:0000256" key="5">
    <source>
        <dbReference type="SAM" id="MobiDB-lite"/>
    </source>
</evidence>
<dbReference type="AlphaFoldDB" id="J6EZJ6"/>
<evidence type="ECO:0000256" key="6">
    <source>
        <dbReference type="SAM" id="Phobius"/>
    </source>
</evidence>
<feature type="transmembrane region" description="Helical" evidence="6">
    <location>
        <begin position="67"/>
        <end position="87"/>
    </location>
</feature>
<dbReference type="GO" id="GO:0016020">
    <property type="term" value="C:membrane"/>
    <property type="evidence" value="ECO:0007669"/>
    <property type="project" value="UniProtKB-SubCell"/>
</dbReference>
<comment type="caution">
    <text evidence="7">The sequence shown here is derived from an EMBL/GenBank/DDBJ whole genome shotgun (WGS) entry which is preliminary data.</text>
</comment>
<evidence type="ECO:0000256" key="3">
    <source>
        <dbReference type="ARBA" id="ARBA00022989"/>
    </source>
</evidence>
<dbReference type="RefSeq" id="XP_014181170.1">
    <property type="nucleotide sequence ID" value="XM_014325695.1"/>
</dbReference>
<dbReference type="Gene3D" id="1.20.1280.290">
    <property type="match status" value="2"/>
</dbReference>
<accession>J6EZJ6</accession>
<reference evidence="7 8" key="1">
    <citation type="journal article" date="2012" name="Eukaryot. Cell">
        <title>Draft genome sequence of CBS 2479, the standard type strain of Trichosporon asahii.</title>
        <authorList>
            <person name="Yang R.Y."/>
            <person name="Li H.T."/>
            <person name="Zhu H."/>
            <person name="Zhou G.P."/>
            <person name="Wang M."/>
            <person name="Wang L."/>
        </authorList>
    </citation>
    <scope>NUCLEOTIDE SEQUENCE [LARGE SCALE GENOMIC DNA]</scope>
    <source>
        <strain evidence="8">ATCC 90039 / CBS 2479 / JCM 2466 / KCTC 7840 / NCYC 2677 / UAMH 7654</strain>
    </source>
</reference>
<dbReference type="KEGG" id="tasa:A1Q1_00734"/>
<dbReference type="GeneID" id="25984248"/>
<dbReference type="HOGENOM" id="CLU_040201_0_0_1"/>
<feature type="transmembrane region" description="Helical" evidence="6">
    <location>
        <begin position="160"/>
        <end position="178"/>
    </location>
</feature>
<feature type="transmembrane region" description="Helical" evidence="6">
    <location>
        <begin position="216"/>
        <end position="239"/>
    </location>
</feature>
<comment type="subcellular location">
    <subcellularLocation>
        <location evidence="1">Membrane</location>
        <topology evidence="1">Multi-pass membrane protein</topology>
    </subcellularLocation>
</comment>
<dbReference type="SMART" id="SM00679">
    <property type="entry name" value="CTNS"/>
    <property type="match status" value="2"/>
</dbReference>
<feature type="transmembrane region" description="Helical" evidence="6">
    <location>
        <begin position="124"/>
        <end position="148"/>
    </location>
</feature>
<gene>
    <name evidence="7" type="ORF">A1Q1_00734</name>
</gene>
<evidence type="ECO:0000313" key="8">
    <source>
        <dbReference type="Proteomes" id="UP000002748"/>
    </source>
</evidence>
<evidence type="ECO:0000313" key="7">
    <source>
        <dbReference type="EMBL" id="EJT50079.1"/>
    </source>
</evidence>
<evidence type="ECO:0000256" key="4">
    <source>
        <dbReference type="ARBA" id="ARBA00023136"/>
    </source>
</evidence>
<dbReference type="EMBL" id="ALBS01000136">
    <property type="protein sequence ID" value="EJT50079.1"/>
    <property type="molecule type" value="Genomic_DNA"/>
</dbReference>
<feature type="transmembrane region" description="Helical" evidence="6">
    <location>
        <begin position="185"/>
        <end position="210"/>
    </location>
</feature>
<protein>
    <submittedName>
        <fullName evidence="7">Integral to membrane protein</fullName>
    </submittedName>
</protein>
<name>J6EZJ6_TRIAS</name>
<dbReference type="OrthoDB" id="407617at2759"/>